<proteinExistence type="inferred from homology"/>
<dbReference type="Pfam" id="PF01916">
    <property type="entry name" value="DS"/>
    <property type="match status" value="1"/>
</dbReference>
<organism evidence="3 4">
    <name type="scientific">Tritrichomonas foetus</name>
    <dbReference type="NCBI Taxonomy" id="1144522"/>
    <lineage>
        <taxon>Eukaryota</taxon>
        <taxon>Metamonada</taxon>
        <taxon>Parabasalia</taxon>
        <taxon>Tritrichomonadida</taxon>
        <taxon>Tritrichomonadidae</taxon>
        <taxon>Tritrichomonas</taxon>
    </lineage>
</organism>
<dbReference type="EMBL" id="MLAK01001235">
    <property type="protein sequence ID" value="OHS95606.1"/>
    <property type="molecule type" value="Genomic_DNA"/>
</dbReference>
<name>A0A1J4J8U7_9EUKA</name>
<accession>A0A1J4J8U7</accession>
<dbReference type="OrthoDB" id="294378at2759"/>
<keyword evidence="2" id="KW-0520">NAD</keyword>
<dbReference type="InterPro" id="IPR002773">
    <property type="entry name" value="Deoxyhypusine_synthase"/>
</dbReference>
<dbReference type="InterPro" id="IPR036982">
    <property type="entry name" value="Deoxyhypusine_synthase_sf"/>
</dbReference>
<dbReference type="Gene3D" id="3.40.910.10">
    <property type="entry name" value="Deoxyhypusine synthase"/>
    <property type="match status" value="1"/>
</dbReference>
<evidence type="ECO:0000256" key="2">
    <source>
        <dbReference type="ARBA" id="ARBA00023027"/>
    </source>
</evidence>
<dbReference type="PANTHER" id="PTHR11703:SF0">
    <property type="entry name" value="DEOXYHYPUSINE SYNTHASE"/>
    <property type="match status" value="1"/>
</dbReference>
<evidence type="ECO:0000313" key="4">
    <source>
        <dbReference type="Proteomes" id="UP000179807"/>
    </source>
</evidence>
<evidence type="ECO:0000256" key="1">
    <source>
        <dbReference type="ARBA" id="ARBA00009892"/>
    </source>
</evidence>
<dbReference type="SUPFAM" id="SSF52467">
    <property type="entry name" value="DHS-like NAD/FAD-binding domain"/>
    <property type="match status" value="1"/>
</dbReference>
<comment type="similarity">
    <text evidence="1">Belongs to the deoxyhypusine synthase family.</text>
</comment>
<dbReference type="VEuPathDB" id="TrichDB:TRFO_38294"/>
<dbReference type="PANTHER" id="PTHR11703">
    <property type="entry name" value="DEOXYHYPUSINE SYNTHASE"/>
    <property type="match status" value="1"/>
</dbReference>
<sequence length="189" mass="21468">MAAPEIATSSVFVDSETLKTPICKGYEFTAEGPINYDELIGKFYYSGFQAQNLGLAIEQINQMLHFKFQPGDLDEDEEKPTFGQAAEGIKWRERECKIFLGLTSNLISSGMREIIKFIVKHKMVDVVCVTAGGVEEDLIKCLAPTHIGSFEMNGADLRSRGLSMFFFLIIHFLKRKKRKHVMNLIQLFY</sequence>
<dbReference type="GO" id="GO:0005737">
    <property type="term" value="C:cytoplasm"/>
    <property type="evidence" value="ECO:0007669"/>
    <property type="project" value="TreeGrafter"/>
</dbReference>
<dbReference type="GO" id="GO:0034038">
    <property type="term" value="F:deoxyhypusine synthase activity"/>
    <property type="evidence" value="ECO:0007669"/>
    <property type="project" value="TreeGrafter"/>
</dbReference>
<gene>
    <name evidence="3" type="ORF">TRFO_38294</name>
</gene>
<protein>
    <recommendedName>
        <fullName evidence="5">Deoxyhypusine synthase</fullName>
    </recommendedName>
</protein>
<reference evidence="3" key="1">
    <citation type="submission" date="2016-10" db="EMBL/GenBank/DDBJ databases">
        <authorList>
            <person name="Benchimol M."/>
            <person name="Almeida L.G."/>
            <person name="Vasconcelos A.T."/>
            <person name="Perreira-Neves A."/>
            <person name="Rosa I.A."/>
            <person name="Tasca T."/>
            <person name="Bogo M.R."/>
            <person name="de Souza W."/>
        </authorList>
    </citation>
    <scope>NUCLEOTIDE SEQUENCE [LARGE SCALE GENOMIC DNA]</scope>
    <source>
        <strain evidence="3">K</strain>
    </source>
</reference>
<dbReference type="Proteomes" id="UP000179807">
    <property type="component" value="Unassembled WGS sequence"/>
</dbReference>
<dbReference type="AlphaFoldDB" id="A0A1J4J8U7"/>
<evidence type="ECO:0008006" key="5">
    <source>
        <dbReference type="Google" id="ProtNLM"/>
    </source>
</evidence>
<keyword evidence="4" id="KW-1185">Reference proteome</keyword>
<evidence type="ECO:0000313" key="3">
    <source>
        <dbReference type="EMBL" id="OHS95606.1"/>
    </source>
</evidence>
<comment type="caution">
    <text evidence="3">The sequence shown here is derived from an EMBL/GenBank/DDBJ whole genome shotgun (WGS) entry which is preliminary data.</text>
</comment>
<dbReference type="GeneID" id="94846664"/>
<dbReference type="InterPro" id="IPR029035">
    <property type="entry name" value="DHS-like_NAD/FAD-binding_dom"/>
</dbReference>
<dbReference type="RefSeq" id="XP_068348743.1">
    <property type="nucleotide sequence ID" value="XM_068511960.1"/>
</dbReference>